<organism evidence="10">
    <name type="scientific">Physcomitrium patens</name>
    <name type="common">Spreading-leaved earth moss</name>
    <name type="synonym">Physcomitrella patens</name>
    <dbReference type="NCBI Taxonomy" id="3218"/>
    <lineage>
        <taxon>Eukaryota</taxon>
        <taxon>Viridiplantae</taxon>
        <taxon>Streptophyta</taxon>
        <taxon>Embryophyta</taxon>
        <taxon>Bryophyta</taxon>
        <taxon>Bryophytina</taxon>
        <taxon>Bryopsida</taxon>
        <taxon>Funariidae</taxon>
        <taxon>Funariales</taxon>
        <taxon>Funariaceae</taxon>
        <taxon>Physcomitrium</taxon>
    </lineage>
</organism>
<feature type="domain" description="Myb-like" evidence="8">
    <location>
        <begin position="10"/>
        <end position="62"/>
    </location>
</feature>
<name>A0A2K1K7K5_PHYPA</name>
<dbReference type="PROSITE" id="PS50090">
    <property type="entry name" value="MYB_LIKE"/>
    <property type="match status" value="2"/>
</dbReference>
<dbReference type="GO" id="GO:0005634">
    <property type="term" value="C:nucleus"/>
    <property type="evidence" value="ECO:0007669"/>
    <property type="project" value="UniProtKB-SubCell"/>
</dbReference>
<feature type="domain" description="HTH myb-type" evidence="9">
    <location>
        <begin position="10"/>
        <end position="66"/>
    </location>
</feature>
<reference evidence="10 12" key="2">
    <citation type="journal article" date="2018" name="Plant J.">
        <title>The Physcomitrella patens chromosome-scale assembly reveals moss genome structure and evolution.</title>
        <authorList>
            <person name="Lang D."/>
            <person name="Ullrich K.K."/>
            <person name="Murat F."/>
            <person name="Fuchs J."/>
            <person name="Jenkins J."/>
            <person name="Haas F.B."/>
            <person name="Piednoel M."/>
            <person name="Gundlach H."/>
            <person name="Van Bel M."/>
            <person name="Meyberg R."/>
            <person name="Vives C."/>
            <person name="Morata J."/>
            <person name="Symeonidi A."/>
            <person name="Hiss M."/>
            <person name="Muchero W."/>
            <person name="Kamisugi Y."/>
            <person name="Saleh O."/>
            <person name="Blanc G."/>
            <person name="Decker E.L."/>
            <person name="van Gessel N."/>
            <person name="Grimwood J."/>
            <person name="Hayes R.D."/>
            <person name="Graham S.W."/>
            <person name="Gunter L.E."/>
            <person name="McDaniel S.F."/>
            <person name="Hoernstein S.N.W."/>
            <person name="Larsson A."/>
            <person name="Li F.W."/>
            <person name="Perroud P.F."/>
            <person name="Phillips J."/>
            <person name="Ranjan P."/>
            <person name="Rokshar D.S."/>
            <person name="Rothfels C.J."/>
            <person name="Schneider L."/>
            <person name="Shu S."/>
            <person name="Stevenson D.W."/>
            <person name="Thummler F."/>
            <person name="Tillich M."/>
            <person name="Villarreal Aguilar J.C."/>
            <person name="Widiez T."/>
            <person name="Wong G.K."/>
            <person name="Wymore A."/>
            <person name="Zhang Y."/>
            <person name="Zimmer A.D."/>
            <person name="Quatrano R.S."/>
            <person name="Mayer K.F.X."/>
            <person name="Goodstein D."/>
            <person name="Casacuberta J.M."/>
            <person name="Vandepoele K."/>
            <person name="Reski R."/>
            <person name="Cuming A.C."/>
            <person name="Tuskan G.A."/>
            <person name="Maumus F."/>
            <person name="Salse J."/>
            <person name="Schmutz J."/>
            <person name="Rensing S.A."/>
        </authorList>
    </citation>
    <scope>NUCLEOTIDE SEQUENCE [LARGE SCALE GENOMIC DNA]</scope>
    <source>
        <strain evidence="11 12">cv. Gransden 2004</strain>
    </source>
</reference>
<feature type="domain" description="HTH myb-type" evidence="9">
    <location>
        <begin position="67"/>
        <end position="119"/>
    </location>
</feature>
<feature type="compositionally biased region" description="Low complexity" evidence="7">
    <location>
        <begin position="346"/>
        <end position="399"/>
    </location>
</feature>
<protein>
    <submittedName>
        <fullName evidence="10 11">Uncharacterized protein</fullName>
    </submittedName>
</protein>
<keyword evidence="4" id="KW-0238">DNA-binding</keyword>
<feature type="region of interest" description="Disordered" evidence="7">
    <location>
        <begin position="121"/>
        <end position="148"/>
    </location>
</feature>
<dbReference type="CDD" id="cd00167">
    <property type="entry name" value="SANT"/>
    <property type="match status" value="2"/>
</dbReference>
<evidence type="ECO:0000256" key="4">
    <source>
        <dbReference type="ARBA" id="ARBA00023125"/>
    </source>
</evidence>
<accession>A0A2K1K7K5</accession>
<dbReference type="GO" id="GO:0003677">
    <property type="term" value="F:DNA binding"/>
    <property type="evidence" value="ECO:0007669"/>
    <property type="project" value="UniProtKB-KW"/>
</dbReference>
<keyword evidence="6" id="KW-0539">Nucleus</keyword>
<reference evidence="10 12" key="1">
    <citation type="journal article" date="2008" name="Science">
        <title>The Physcomitrella genome reveals evolutionary insights into the conquest of land by plants.</title>
        <authorList>
            <person name="Rensing S."/>
            <person name="Lang D."/>
            <person name="Zimmer A."/>
            <person name="Terry A."/>
            <person name="Salamov A."/>
            <person name="Shapiro H."/>
            <person name="Nishiyama T."/>
            <person name="Perroud P.-F."/>
            <person name="Lindquist E."/>
            <person name="Kamisugi Y."/>
            <person name="Tanahashi T."/>
            <person name="Sakakibara K."/>
            <person name="Fujita T."/>
            <person name="Oishi K."/>
            <person name="Shin-I T."/>
            <person name="Kuroki Y."/>
            <person name="Toyoda A."/>
            <person name="Suzuki Y."/>
            <person name="Hashimoto A."/>
            <person name="Yamaguchi K."/>
            <person name="Sugano A."/>
            <person name="Kohara Y."/>
            <person name="Fujiyama A."/>
            <person name="Anterola A."/>
            <person name="Aoki S."/>
            <person name="Ashton N."/>
            <person name="Barbazuk W.B."/>
            <person name="Barker E."/>
            <person name="Bennetzen J."/>
            <person name="Bezanilla M."/>
            <person name="Blankenship R."/>
            <person name="Cho S.H."/>
            <person name="Dutcher S."/>
            <person name="Estelle M."/>
            <person name="Fawcett J.A."/>
            <person name="Gundlach H."/>
            <person name="Hanada K."/>
            <person name="Heyl A."/>
            <person name="Hicks K.A."/>
            <person name="Hugh J."/>
            <person name="Lohr M."/>
            <person name="Mayer K."/>
            <person name="Melkozernov A."/>
            <person name="Murata T."/>
            <person name="Nelson D."/>
            <person name="Pils B."/>
            <person name="Prigge M."/>
            <person name="Reiss B."/>
            <person name="Renner T."/>
            <person name="Rombauts S."/>
            <person name="Rushton P."/>
            <person name="Sanderfoot A."/>
            <person name="Schween G."/>
            <person name="Shiu S.-H."/>
            <person name="Stueber K."/>
            <person name="Theodoulou F.L."/>
            <person name="Tu H."/>
            <person name="Van de Peer Y."/>
            <person name="Verrier P.J."/>
            <person name="Waters E."/>
            <person name="Wood A."/>
            <person name="Yang L."/>
            <person name="Cove D."/>
            <person name="Cuming A."/>
            <person name="Hasebe M."/>
            <person name="Lucas S."/>
            <person name="Mishler D.B."/>
            <person name="Reski R."/>
            <person name="Grigoriev I."/>
            <person name="Quatrano R.S."/>
            <person name="Boore J.L."/>
        </authorList>
    </citation>
    <scope>NUCLEOTIDE SEQUENCE [LARGE SCALE GENOMIC DNA]</scope>
    <source>
        <strain evidence="11 12">cv. Gransden 2004</strain>
    </source>
</reference>
<dbReference type="FunFam" id="1.10.10.60:FF:000060">
    <property type="entry name" value="MYB transcription factor"/>
    <property type="match status" value="1"/>
</dbReference>
<evidence type="ECO:0000313" key="10">
    <source>
        <dbReference type="EMBL" id="PNR49763.1"/>
    </source>
</evidence>
<evidence type="ECO:0000256" key="1">
    <source>
        <dbReference type="ARBA" id="ARBA00004123"/>
    </source>
</evidence>
<sequence>MSLKSVQTGDEVLRKGPWMPEEDEILVEYVRQFGARDWSSIRTKGLLPRTGKSCRLRWVNKLKPDLKRSGCKFSPEEEKLVVEMQAKLGNKWAKIASCLPGRTDNDVKNFWSTRQKRILRALQRPKMPSGSTDASADTSDLSKDPQSTDFGGFQIHSPSGAASLIASGMGPHFIFAEGDNKFRDSATDTTRCQMLHQVHTFNSMEADDVLSSHHNLSDHIPAGKTSSTPTYLTDIKTVNMPTNPRTPMSSHSPFIRIFQIYDTIQNPKTGELGLRTCEKEPCTGMTKQGANRNPLTSLVEPLASAPPCVTIASRMTRTIKQRPRSRRETRSTTILSCFEHPVVETSDSGNDSNSFNSIARAPQSSSPAHSSFSSQLSLTDSTLPQSNSNTTSNNTSSNNNNYLEFLLQSNGSLMQNVQIFSPEFPLFLTTSQQWEKLPTLYSEDASLYSGCNSKDADSCSPDSVITNFTADVFDSLEPLNSAQSEWWVAQ</sequence>
<evidence type="ECO:0000256" key="2">
    <source>
        <dbReference type="ARBA" id="ARBA00022737"/>
    </source>
</evidence>
<keyword evidence="12" id="KW-1185">Reference proteome</keyword>
<comment type="subcellular location">
    <subcellularLocation>
        <location evidence="1">Nucleus</location>
    </subcellularLocation>
</comment>
<dbReference type="AlphaFoldDB" id="A0A2K1K7K5"/>
<dbReference type="Proteomes" id="UP000006727">
    <property type="component" value="Chromosome 8"/>
</dbReference>
<dbReference type="PANTHER" id="PTHR47996">
    <property type="entry name" value="TRANSCRIPTION FACTOR DUO1"/>
    <property type="match status" value="1"/>
</dbReference>
<reference evidence="11" key="3">
    <citation type="submission" date="2020-12" db="UniProtKB">
        <authorList>
            <consortium name="EnsemblPlants"/>
        </authorList>
    </citation>
    <scope>IDENTIFICATION</scope>
</reference>
<dbReference type="Gramene" id="Pp3c8_16720V3.1">
    <property type="protein sequence ID" value="Pp3c8_16720V3.1"/>
    <property type="gene ID" value="Pp3c8_16720"/>
</dbReference>
<proteinExistence type="predicted"/>
<dbReference type="InterPro" id="IPR009057">
    <property type="entry name" value="Homeodomain-like_sf"/>
</dbReference>
<evidence type="ECO:0000256" key="3">
    <source>
        <dbReference type="ARBA" id="ARBA00023015"/>
    </source>
</evidence>
<dbReference type="SUPFAM" id="SSF46689">
    <property type="entry name" value="Homeodomain-like"/>
    <property type="match status" value="1"/>
</dbReference>
<evidence type="ECO:0000259" key="8">
    <source>
        <dbReference type="PROSITE" id="PS50090"/>
    </source>
</evidence>
<evidence type="ECO:0000256" key="6">
    <source>
        <dbReference type="ARBA" id="ARBA00023242"/>
    </source>
</evidence>
<dbReference type="OMA" id="TCEKEPC"/>
<dbReference type="FunFam" id="1.10.10.60:FF:000351">
    <property type="entry name" value="Transcription factor GAMYB"/>
    <property type="match status" value="1"/>
</dbReference>
<dbReference type="Gene3D" id="1.10.10.60">
    <property type="entry name" value="Homeodomain-like"/>
    <property type="match status" value="2"/>
</dbReference>
<dbReference type="PROSITE" id="PS51294">
    <property type="entry name" value="HTH_MYB"/>
    <property type="match status" value="2"/>
</dbReference>
<keyword evidence="2" id="KW-0677">Repeat</keyword>
<feature type="region of interest" description="Disordered" evidence="7">
    <location>
        <begin position="313"/>
        <end position="399"/>
    </location>
</feature>
<dbReference type="EMBL" id="ABEU02000008">
    <property type="protein sequence ID" value="PNR49763.1"/>
    <property type="molecule type" value="Genomic_DNA"/>
</dbReference>
<dbReference type="InterPro" id="IPR053106">
    <property type="entry name" value="Plant_Male-Germline_Reg_TFs"/>
</dbReference>
<dbReference type="InParanoid" id="A0A2K1K7K5"/>
<dbReference type="InterPro" id="IPR001005">
    <property type="entry name" value="SANT/Myb"/>
</dbReference>
<dbReference type="PaxDb" id="3218-PP1S114_136V6.1"/>
<evidence type="ECO:0000259" key="9">
    <source>
        <dbReference type="PROSITE" id="PS51294"/>
    </source>
</evidence>
<feature type="domain" description="Myb-like" evidence="8">
    <location>
        <begin position="72"/>
        <end position="115"/>
    </location>
</feature>
<dbReference type="EnsemblPlants" id="Pp3c8_16720V3.1">
    <property type="protein sequence ID" value="Pp3c8_16720V3.1"/>
    <property type="gene ID" value="Pp3c8_16720"/>
</dbReference>
<dbReference type="Pfam" id="PF00249">
    <property type="entry name" value="Myb_DNA-binding"/>
    <property type="match status" value="2"/>
</dbReference>
<gene>
    <name evidence="10" type="ORF">PHYPA_011659</name>
</gene>
<dbReference type="PANTHER" id="PTHR47996:SF3">
    <property type="entry name" value="TRANSCRIPTION FACTOR DUO1"/>
    <property type="match status" value="1"/>
</dbReference>
<keyword evidence="3" id="KW-0805">Transcription regulation</keyword>
<evidence type="ECO:0000256" key="7">
    <source>
        <dbReference type="SAM" id="MobiDB-lite"/>
    </source>
</evidence>
<dbReference type="SMART" id="SM00717">
    <property type="entry name" value="SANT"/>
    <property type="match status" value="2"/>
</dbReference>
<keyword evidence="5" id="KW-0804">Transcription</keyword>
<evidence type="ECO:0000313" key="11">
    <source>
        <dbReference type="EnsemblPlants" id="Pp3c8_16720V3.1"/>
    </source>
</evidence>
<dbReference type="STRING" id="3218.A0A2K1K7K5"/>
<dbReference type="InterPro" id="IPR017930">
    <property type="entry name" value="Myb_dom"/>
</dbReference>
<evidence type="ECO:0000313" key="12">
    <source>
        <dbReference type="Proteomes" id="UP000006727"/>
    </source>
</evidence>
<evidence type="ECO:0000256" key="5">
    <source>
        <dbReference type="ARBA" id="ARBA00023163"/>
    </source>
</evidence>
<feature type="compositionally biased region" description="Basic residues" evidence="7">
    <location>
        <begin position="317"/>
        <end position="327"/>
    </location>
</feature>